<gene>
    <name evidence="6" type="ORF">PHMEG_0002611</name>
</gene>
<name>A0A225WYK7_9STRA</name>
<keyword evidence="7" id="KW-1185">Reference proteome</keyword>
<sequence length="508" mass="57571">MKSWRLSRACCLFYLQNFEDAEHAALSSSRSSLCNRLLFLLAHRRHHGEQALLDRYQQLSRDSVEDQLALAATSFTQENFQEAAEIYKRLLSESKKGSQDGGSALHVYLALCYFRLGYDDVTLELLAVYLVAHPDSFFATNLKASSNFRLYGAREAKSILDDYIRRFPNHPCSQGVFEPPHWSTATSESGMIDVMQHNMTIFRESDRETNGIEKQSPATESVLGPLVGHLDEAQMNLVLLRLKRREFHKAFALVEDLEPRNTTERAIKGVLHAVIGEQTRSKEHIFLAEKYFHTAGSSPDDCDTIPGRQCMASYYMLRKEFSDVNVYLSSIATYLSADDAFNWNYGISLASTDSYREAEEVLLRVKSPELQSQLVLCGWLSRCYIHNGRAAQAWEMYLKMENSQTALALLKQIASDCYKAQQFFYSAKAFDVLERLDPDPEYWEAKRGACMGFFRQVVTGQESGSDEALAHRCDEVLKLLGASKNAVEAMNLVAVIHNWTSSFLPAVK</sequence>
<dbReference type="EMBL" id="NBNE01000120">
    <property type="protein sequence ID" value="OWZ22633.1"/>
    <property type="molecule type" value="Genomic_DNA"/>
</dbReference>
<protein>
    <recommendedName>
        <fullName evidence="8">Intraflagellar transport protein 56</fullName>
    </recommendedName>
</protein>
<dbReference type="GO" id="GO:0097546">
    <property type="term" value="C:ciliary base"/>
    <property type="evidence" value="ECO:0007669"/>
    <property type="project" value="TreeGrafter"/>
</dbReference>
<evidence type="ECO:0000313" key="7">
    <source>
        <dbReference type="Proteomes" id="UP000198211"/>
    </source>
</evidence>
<dbReference type="Proteomes" id="UP000198211">
    <property type="component" value="Unassembled WGS sequence"/>
</dbReference>
<evidence type="ECO:0000256" key="1">
    <source>
        <dbReference type="ARBA" id="ARBA00004138"/>
    </source>
</evidence>
<keyword evidence="5" id="KW-0966">Cell projection</keyword>
<comment type="subcellular location">
    <subcellularLocation>
        <location evidence="1">Cell projection</location>
        <location evidence="1">Cilium</location>
    </subcellularLocation>
</comment>
<evidence type="ECO:0008006" key="8">
    <source>
        <dbReference type="Google" id="ProtNLM"/>
    </source>
</evidence>
<accession>A0A225WYK7</accession>
<evidence type="ECO:0000313" key="6">
    <source>
        <dbReference type="EMBL" id="OWZ22633.1"/>
    </source>
</evidence>
<dbReference type="InterPro" id="IPR011990">
    <property type="entry name" value="TPR-like_helical_dom_sf"/>
</dbReference>
<keyword evidence="3" id="KW-0677">Repeat</keyword>
<dbReference type="InterPro" id="IPR030511">
    <property type="entry name" value="TTC26"/>
</dbReference>
<dbReference type="SUPFAM" id="SSF48452">
    <property type="entry name" value="TPR-like"/>
    <property type="match status" value="1"/>
</dbReference>
<evidence type="ECO:0000256" key="5">
    <source>
        <dbReference type="ARBA" id="ARBA00023273"/>
    </source>
</evidence>
<dbReference type="PANTHER" id="PTHR14781:SF0">
    <property type="entry name" value="INTRAFLAGELLAR TRANSPORT PROTEIN 56"/>
    <property type="match status" value="1"/>
</dbReference>
<comment type="similarity">
    <text evidence="2">Belongs to the IFT56 family.</text>
</comment>
<comment type="caution">
    <text evidence="6">The sequence shown here is derived from an EMBL/GenBank/DDBJ whole genome shotgun (WGS) entry which is preliminary data.</text>
</comment>
<keyword evidence="4" id="KW-0802">TPR repeat</keyword>
<proteinExistence type="inferred from homology"/>
<dbReference type="PANTHER" id="PTHR14781">
    <property type="entry name" value="INTRAFLAGELLAR TRANSPORT PROTEIN 56"/>
    <property type="match status" value="1"/>
</dbReference>
<evidence type="ECO:0000256" key="4">
    <source>
        <dbReference type="ARBA" id="ARBA00022803"/>
    </source>
</evidence>
<dbReference type="AlphaFoldDB" id="A0A225WYK7"/>
<evidence type="ECO:0000256" key="3">
    <source>
        <dbReference type="ARBA" id="ARBA00022737"/>
    </source>
</evidence>
<reference evidence="7" key="1">
    <citation type="submission" date="2017-03" db="EMBL/GenBank/DDBJ databases">
        <title>Phytopthora megakarya and P. palmivora, two closely related causual agents of cacao black pod achieved similar genome size and gene model numbers by different mechanisms.</title>
        <authorList>
            <person name="Ali S."/>
            <person name="Shao J."/>
            <person name="Larry D.J."/>
            <person name="Kronmiller B."/>
            <person name="Shen D."/>
            <person name="Strem M.D."/>
            <person name="Melnick R.L."/>
            <person name="Guiltinan M.J."/>
            <person name="Tyler B.M."/>
            <person name="Meinhardt L.W."/>
            <person name="Bailey B.A."/>
        </authorList>
    </citation>
    <scope>NUCLEOTIDE SEQUENCE [LARGE SCALE GENOMIC DNA]</scope>
    <source>
        <strain evidence="7">zdho120</strain>
    </source>
</reference>
<evidence type="ECO:0000256" key="2">
    <source>
        <dbReference type="ARBA" id="ARBA00007834"/>
    </source>
</evidence>
<organism evidence="6 7">
    <name type="scientific">Phytophthora megakarya</name>
    <dbReference type="NCBI Taxonomy" id="4795"/>
    <lineage>
        <taxon>Eukaryota</taxon>
        <taxon>Sar</taxon>
        <taxon>Stramenopiles</taxon>
        <taxon>Oomycota</taxon>
        <taxon>Peronosporomycetes</taxon>
        <taxon>Peronosporales</taxon>
        <taxon>Peronosporaceae</taxon>
        <taxon>Phytophthora</taxon>
    </lineage>
</organism>
<dbReference type="GO" id="GO:0036064">
    <property type="term" value="C:ciliary basal body"/>
    <property type="evidence" value="ECO:0007669"/>
    <property type="project" value="TreeGrafter"/>
</dbReference>
<dbReference type="OrthoDB" id="95390at2759"/>
<dbReference type="GO" id="GO:0120170">
    <property type="term" value="F:intraciliary transport particle B binding"/>
    <property type="evidence" value="ECO:0007669"/>
    <property type="project" value="TreeGrafter"/>
</dbReference>
<dbReference type="GO" id="GO:0030992">
    <property type="term" value="C:intraciliary transport particle B"/>
    <property type="evidence" value="ECO:0007669"/>
    <property type="project" value="TreeGrafter"/>
</dbReference>
<dbReference type="GO" id="GO:0035735">
    <property type="term" value="P:intraciliary transport involved in cilium assembly"/>
    <property type="evidence" value="ECO:0007669"/>
    <property type="project" value="TreeGrafter"/>
</dbReference>
<dbReference type="Gene3D" id="1.25.40.10">
    <property type="entry name" value="Tetratricopeptide repeat domain"/>
    <property type="match status" value="1"/>
</dbReference>
<dbReference type="GO" id="GO:0035720">
    <property type="term" value="P:intraciliary anterograde transport"/>
    <property type="evidence" value="ECO:0007669"/>
    <property type="project" value="TreeGrafter"/>
</dbReference>
<dbReference type="STRING" id="4795.A0A225WYK7"/>